<feature type="domain" description="VOC" evidence="1">
    <location>
        <begin position="6"/>
        <end position="123"/>
    </location>
</feature>
<dbReference type="Pfam" id="PF00903">
    <property type="entry name" value="Glyoxalase"/>
    <property type="match status" value="1"/>
</dbReference>
<dbReference type="InterPro" id="IPR029068">
    <property type="entry name" value="Glyas_Bleomycin-R_OHBP_Dase"/>
</dbReference>
<sequence>MLNPTVPAWFEIPTEDLDRAQAFYEHMLGVALRREPMGEAELAVFPYGGKPHVSGALIRNAECHPTVQGSTVYLSVEDLTPVLERAQSRGGDVLVPRTELPDDMGFFAQLRDSEGNRVGLWSAR</sequence>
<dbReference type="PANTHER" id="PTHR33993:SF2">
    <property type="entry name" value="VOC DOMAIN-CONTAINING PROTEIN"/>
    <property type="match status" value="1"/>
</dbReference>
<evidence type="ECO:0000313" key="3">
    <source>
        <dbReference type="Proteomes" id="UP001165498"/>
    </source>
</evidence>
<proteinExistence type="predicted"/>
<accession>A0ABT1QUH4</accession>
<dbReference type="InterPro" id="IPR037523">
    <property type="entry name" value="VOC_core"/>
</dbReference>
<comment type="caution">
    <text evidence="2">The sequence shown here is derived from an EMBL/GenBank/DDBJ whole genome shotgun (WGS) entry which is preliminary data.</text>
</comment>
<dbReference type="InterPro" id="IPR004360">
    <property type="entry name" value="Glyas_Fos-R_dOase_dom"/>
</dbReference>
<dbReference type="CDD" id="cd07247">
    <property type="entry name" value="SgaA_N_like"/>
    <property type="match status" value="1"/>
</dbReference>
<dbReference type="PANTHER" id="PTHR33993">
    <property type="entry name" value="GLYOXALASE-RELATED"/>
    <property type="match status" value="1"/>
</dbReference>
<dbReference type="PROSITE" id="PS51819">
    <property type="entry name" value="VOC"/>
    <property type="match status" value="1"/>
</dbReference>
<evidence type="ECO:0000313" key="2">
    <source>
        <dbReference type="EMBL" id="MCQ4165918.1"/>
    </source>
</evidence>
<protein>
    <submittedName>
        <fullName evidence="2">VOC family protein</fullName>
    </submittedName>
</protein>
<reference evidence="2" key="1">
    <citation type="submission" date="2022-07" db="EMBL/GenBank/DDBJ databases">
        <title>Tahibacter sp., a new gammaproteobacterium isolated from the silt sample collected at pig farm.</title>
        <authorList>
            <person name="Chen H."/>
        </authorList>
    </citation>
    <scope>NUCLEOTIDE SEQUENCE</scope>
    <source>
        <strain evidence="2">P2K</strain>
    </source>
</reference>
<organism evidence="2 3">
    <name type="scientific">Tahibacter harae</name>
    <dbReference type="NCBI Taxonomy" id="2963937"/>
    <lineage>
        <taxon>Bacteria</taxon>
        <taxon>Pseudomonadati</taxon>
        <taxon>Pseudomonadota</taxon>
        <taxon>Gammaproteobacteria</taxon>
        <taxon>Lysobacterales</taxon>
        <taxon>Rhodanobacteraceae</taxon>
        <taxon>Tahibacter</taxon>
    </lineage>
</organism>
<dbReference type="Proteomes" id="UP001165498">
    <property type="component" value="Unassembled WGS sequence"/>
</dbReference>
<dbReference type="EMBL" id="JANFQO010000013">
    <property type="protein sequence ID" value="MCQ4165918.1"/>
    <property type="molecule type" value="Genomic_DNA"/>
</dbReference>
<gene>
    <name evidence="2" type="ORF">NM961_14450</name>
</gene>
<dbReference type="SUPFAM" id="SSF54593">
    <property type="entry name" value="Glyoxalase/Bleomycin resistance protein/Dihydroxybiphenyl dioxygenase"/>
    <property type="match status" value="1"/>
</dbReference>
<name>A0ABT1QUH4_9GAMM</name>
<evidence type="ECO:0000259" key="1">
    <source>
        <dbReference type="PROSITE" id="PS51819"/>
    </source>
</evidence>
<keyword evidence="3" id="KW-1185">Reference proteome</keyword>
<dbReference type="Gene3D" id="3.10.180.10">
    <property type="entry name" value="2,3-Dihydroxybiphenyl 1,2-Dioxygenase, domain 1"/>
    <property type="match status" value="1"/>
</dbReference>
<dbReference type="RefSeq" id="WP_255915107.1">
    <property type="nucleotide sequence ID" value="NZ_JANFQO010000013.1"/>
</dbReference>
<dbReference type="InterPro" id="IPR052164">
    <property type="entry name" value="Anthracycline_SecMetBiosynth"/>
</dbReference>